<name>A0ABV7QSD0_9PSEU</name>
<feature type="chain" id="PRO_5047303001" evidence="1">
    <location>
        <begin position="28"/>
        <end position="117"/>
    </location>
</feature>
<comment type="caution">
    <text evidence="2">The sequence shown here is derived from an EMBL/GenBank/DDBJ whole genome shotgun (WGS) entry which is preliminary data.</text>
</comment>
<keyword evidence="3" id="KW-1185">Reference proteome</keyword>
<gene>
    <name evidence="2" type="ORF">ACFORO_39020</name>
</gene>
<proteinExistence type="predicted"/>
<keyword evidence="1" id="KW-0732">Signal</keyword>
<evidence type="ECO:0000313" key="2">
    <source>
        <dbReference type="EMBL" id="MFC3516211.1"/>
    </source>
</evidence>
<reference evidence="3" key="1">
    <citation type="journal article" date="2019" name="Int. J. Syst. Evol. Microbiol.">
        <title>The Global Catalogue of Microorganisms (GCM) 10K type strain sequencing project: providing services to taxonomists for standard genome sequencing and annotation.</title>
        <authorList>
            <consortium name="The Broad Institute Genomics Platform"/>
            <consortium name="The Broad Institute Genome Sequencing Center for Infectious Disease"/>
            <person name="Wu L."/>
            <person name="Ma J."/>
        </authorList>
    </citation>
    <scope>NUCLEOTIDE SEQUENCE [LARGE SCALE GENOMIC DNA]</scope>
    <source>
        <strain evidence="3">CGMCC 4.7682</strain>
    </source>
</reference>
<dbReference type="Proteomes" id="UP001595764">
    <property type="component" value="Unassembled WGS sequence"/>
</dbReference>
<protein>
    <submittedName>
        <fullName evidence="2">Uncharacterized protein</fullName>
    </submittedName>
</protein>
<dbReference type="EMBL" id="JBHRWI010000061">
    <property type="protein sequence ID" value="MFC3516211.1"/>
    <property type="molecule type" value="Genomic_DNA"/>
</dbReference>
<accession>A0ABV7QSD0</accession>
<evidence type="ECO:0000313" key="3">
    <source>
        <dbReference type="Proteomes" id="UP001595764"/>
    </source>
</evidence>
<dbReference type="RefSeq" id="WP_377871546.1">
    <property type="nucleotide sequence ID" value="NZ_JBHMAY010000030.1"/>
</dbReference>
<organism evidence="2 3">
    <name type="scientific">Amycolatopsis halotolerans</name>
    <dbReference type="NCBI Taxonomy" id="330083"/>
    <lineage>
        <taxon>Bacteria</taxon>
        <taxon>Bacillati</taxon>
        <taxon>Actinomycetota</taxon>
        <taxon>Actinomycetes</taxon>
        <taxon>Pseudonocardiales</taxon>
        <taxon>Pseudonocardiaceae</taxon>
        <taxon>Amycolatopsis</taxon>
    </lineage>
</organism>
<evidence type="ECO:0000256" key="1">
    <source>
        <dbReference type="SAM" id="SignalP"/>
    </source>
</evidence>
<feature type="signal peptide" evidence="1">
    <location>
        <begin position="1"/>
        <end position="27"/>
    </location>
</feature>
<sequence>MNLARKLATGAILATVGVLAATTPADAKVVNSSCNLSSVVRVYYGDQDDSHSYCYVWDGDRSSAEGWMNLPGVYKIHSDSYEGYVRDNQGNPHKFHPGATSDHFGVVWATGIFFSNN</sequence>